<protein>
    <submittedName>
        <fullName evidence="2">Uncharacterized protein</fullName>
    </submittedName>
</protein>
<proteinExistence type="predicted"/>
<feature type="transmembrane region" description="Helical" evidence="1">
    <location>
        <begin position="7"/>
        <end position="23"/>
    </location>
</feature>
<keyword evidence="1" id="KW-1133">Transmembrane helix</keyword>
<dbReference type="Proteomes" id="UP000269412">
    <property type="component" value="Unassembled WGS sequence"/>
</dbReference>
<name>A0A495EBA3_9FLAO</name>
<feature type="transmembrane region" description="Helical" evidence="1">
    <location>
        <begin position="114"/>
        <end position="137"/>
    </location>
</feature>
<evidence type="ECO:0000313" key="2">
    <source>
        <dbReference type="EMBL" id="RKR14165.1"/>
    </source>
</evidence>
<accession>A0A495EBA3</accession>
<dbReference type="RefSeq" id="WP_121063145.1">
    <property type="nucleotide sequence ID" value="NZ_RBIQ01000007.1"/>
</dbReference>
<keyword evidence="3" id="KW-1185">Reference proteome</keyword>
<gene>
    <name evidence="2" type="ORF">CLV91_0237</name>
</gene>
<dbReference type="OrthoDB" id="1449378at2"/>
<keyword evidence="1" id="KW-0812">Transmembrane</keyword>
<keyword evidence="1" id="KW-0472">Membrane</keyword>
<evidence type="ECO:0000313" key="3">
    <source>
        <dbReference type="Proteomes" id="UP000269412"/>
    </source>
</evidence>
<evidence type="ECO:0000256" key="1">
    <source>
        <dbReference type="SAM" id="Phobius"/>
    </source>
</evidence>
<feature type="transmembrane region" description="Helical" evidence="1">
    <location>
        <begin position="43"/>
        <end position="62"/>
    </location>
</feature>
<dbReference type="EMBL" id="RBIQ01000007">
    <property type="protein sequence ID" value="RKR14165.1"/>
    <property type="molecule type" value="Genomic_DNA"/>
</dbReference>
<reference evidence="2 3" key="1">
    <citation type="submission" date="2018-10" db="EMBL/GenBank/DDBJ databases">
        <title>Genomic Encyclopedia of Archaeal and Bacterial Type Strains, Phase II (KMG-II): from individual species to whole genera.</title>
        <authorList>
            <person name="Goeker M."/>
        </authorList>
    </citation>
    <scope>NUCLEOTIDE SEQUENCE [LARGE SCALE GENOMIC DNA]</scope>
    <source>
        <strain evidence="2 3">DSM 25230</strain>
    </source>
</reference>
<feature type="transmembrane region" description="Helical" evidence="1">
    <location>
        <begin position="74"/>
        <end position="94"/>
    </location>
</feature>
<dbReference type="AlphaFoldDB" id="A0A495EBA3"/>
<comment type="caution">
    <text evidence="2">The sequence shown here is derived from an EMBL/GenBank/DDBJ whole genome shotgun (WGS) entry which is preliminary data.</text>
</comment>
<sequence length="143" mass="15313">MHKILKIVLIVIGLIGAVLWFMLPDSEMPVAEAAENGAMGAMFLITYLLLGAAVVFSLIFTIKNLLSNPQGIKKALFVIGGFFLVVIVSYVLASGTDVDDKAMAMSDESTVKKIGMGLNIFYILTIIAVGSLVVPAVKKMFSK</sequence>
<organism evidence="2 3">
    <name type="scientific">Maribacter vaceletii</name>
    <dbReference type="NCBI Taxonomy" id="1206816"/>
    <lineage>
        <taxon>Bacteria</taxon>
        <taxon>Pseudomonadati</taxon>
        <taxon>Bacteroidota</taxon>
        <taxon>Flavobacteriia</taxon>
        <taxon>Flavobacteriales</taxon>
        <taxon>Flavobacteriaceae</taxon>
        <taxon>Maribacter</taxon>
    </lineage>
</organism>